<name>A0A4D4JDD1_9PSEU</name>
<dbReference type="InterPro" id="IPR013225">
    <property type="entry name" value="PaaX_C"/>
</dbReference>
<dbReference type="OrthoDB" id="2270427at2"/>
<dbReference type="EMBL" id="BJFL01000019">
    <property type="protein sequence ID" value="GDY31907.1"/>
    <property type="molecule type" value="Genomic_DNA"/>
</dbReference>
<dbReference type="Proteomes" id="UP000298860">
    <property type="component" value="Unassembled WGS sequence"/>
</dbReference>
<feature type="domain" description="Transcriptional repressor PaaX-like N-terminal" evidence="1">
    <location>
        <begin position="15"/>
        <end position="79"/>
    </location>
</feature>
<keyword evidence="5" id="KW-1185">Reference proteome</keyword>
<proteinExistence type="predicted"/>
<dbReference type="InterPro" id="IPR011965">
    <property type="entry name" value="PaaX_trns_reg"/>
</dbReference>
<dbReference type="Pfam" id="PF07848">
    <property type="entry name" value="PaaX"/>
    <property type="match status" value="1"/>
</dbReference>
<evidence type="ECO:0000313" key="4">
    <source>
        <dbReference type="EMBL" id="GDY31907.1"/>
    </source>
</evidence>
<dbReference type="InterPro" id="IPR036390">
    <property type="entry name" value="WH_DNA-bd_sf"/>
</dbReference>
<evidence type="ECO:0000259" key="2">
    <source>
        <dbReference type="Pfam" id="PF08223"/>
    </source>
</evidence>
<evidence type="ECO:0000259" key="1">
    <source>
        <dbReference type="Pfam" id="PF07848"/>
    </source>
</evidence>
<dbReference type="Pfam" id="PF08223">
    <property type="entry name" value="PaaX_C"/>
    <property type="match status" value="1"/>
</dbReference>
<sequence>MAEDVVDGRGIQPRHLIVTVCALFADQLDGWFPVASLVRLLADLGVDEPAVRSSISRLKRRGLLEARRVRGAAGYELSDGARRLLHDGHQRAVHQSRPAVADGWLLAVFSVPEAERGKRHTLRSQLTRLGFGTAAPGVWIAPAHLHQETAAVLDRHGLRGYVELFRADHLSFVELPAKVAEWWDLDGLQQSYADFLARYRPVWRRWSRRRAIPEREAFADIVRMHTEWRLLPYADPGLPRELLPKNWNGSLAAELFASIDRRLTVPARRHVNLARLG</sequence>
<dbReference type="AlphaFoldDB" id="A0A4D4JDD1"/>
<organism evidence="4 5">
    <name type="scientific">Gandjariella thermophila</name>
    <dbReference type="NCBI Taxonomy" id="1931992"/>
    <lineage>
        <taxon>Bacteria</taxon>
        <taxon>Bacillati</taxon>
        <taxon>Actinomycetota</taxon>
        <taxon>Actinomycetes</taxon>
        <taxon>Pseudonocardiales</taxon>
        <taxon>Pseudonocardiaceae</taxon>
        <taxon>Gandjariella</taxon>
    </lineage>
</organism>
<dbReference type="Gene3D" id="1.10.10.10">
    <property type="entry name" value="Winged helix-like DNA-binding domain superfamily/Winged helix DNA-binding domain"/>
    <property type="match status" value="1"/>
</dbReference>
<dbReference type="PANTHER" id="PTHR30319">
    <property type="entry name" value="PHENYLACETIC ACID REGULATOR-RELATED TRANSCRIPTIONAL REPRESSOR"/>
    <property type="match status" value="1"/>
</dbReference>
<comment type="caution">
    <text evidence="4">The sequence shown here is derived from an EMBL/GenBank/DDBJ whole genome shotgun (WGS) entry which is preliminary data.</text>
</comment>
<feature type="domain" description="Transcriptional repressor PaaX-like central Cas2-like" evidence="3">
    <location>
        <begin position="101"/>
        <end position="172"/>
    </location>
</feature>
<evidence type="ECO:0000259" key="3">
    <source>
        <dbReference type="Pfam" id="PF20803"/>
    </source>
</evidence>
<feature type="domain" description="Transcriptional repressor PaaX-like C-terminal" evidence="2">
    <location>
        <begin position="183"/>
        <end position="272"/>
    </location>
</feature>
<protein>
    <submittedName>
        <fullName evidence="4">PaaX family transcriptional regulator</fullName>
    </submittedName>
</protein>
<dbReference type="GO" id="GO:0006351">
    <property type="term" value="P:DNA-templated transcription"/>
    <property type="evidence" value="ECO:0007669"/>
    <property type="project" value="InterPro"/>
</dbReference>
<accession>A0A4D4JDD1</accession>
<dbReference type="InterPro" id="IPR048846">
    <property type="entry name" value="PaaX-like_central"/>
</dbReference>
<dbReference type="PIRSF" id="PIRSF020623">
    <property type="entry name" value="PaaX"/>
    <property type="match status" value="1"/>
</dbReference>
<dbReference type="InterPro" id="IPR012906">
    <property type="entry name" value="PaaX-like_N"/>
</dbReference>
<dbReference type="Gene3D" id="3.30.70.2650">
    <property type="match status" value="1"/>
</dbReference>
<dbReference type="Gene3D" id="1.20.58.1460">
    <property type="match status" value="1"/>
</dbReference>
<dbReference type="PANTHER" id="PTHR30319:SF1">
    <property type="entry name" value="TRANSCRIPTIONAL REPRESSOR PAAX"/>
    <property type="match status" value="1"/>
</dbReference>
<dbReference type="InterPro" id="IPR036388">
    <property type="entry name" value="WH-like_DNA-bd_sf"/>
</dbReference>
<gene>
    <name evidence="4" type="primary">paaX_2</name>
    <name evidence="4" type="ORF">GTS_35400</name>
</gene>
<dbReference type="SUPFAM" id="SSF46785">
    <property type="entry name" value="Winged helix' DNA-binding domain"/>
    <property type="match status" value="1"/>
</dbReference>
<reference evidence="5" key="1">
    <citation type="submission" date="2019-04" db="EMBL/GenBank/DDBJ databases">
        <title>Draft genome sequence of Pseudonocardiaceae bacterium SL3-2-4.</title>
        <authorList>
            <person name="Ningsih F."/>
            <person name="Yokota A."/>
            <person name="Sakai Y."/>
            <person name="Nanatani K."/>
            <person name="Yabe S."/>
            <person name="Oetari A."/>
            <person name="Sjamsuridzal W."/>
        </authorList>
    </citation>
    <scope>NUCLEOTIDE SEQUENCE [LARGE SCALE GENOMIC DNA]</scope>
    <source>
        <strain evidence="5">SL3-2-4</strain>
    </source>
</reference>
<evidence type="ECO:0000313" key="5">
    <source>
        <dbReference type="Proteomes" id="UP000298860"/>
    </source>
</evidence>
<dbReference type="Pfam" id="PF20803">
    <property type="entry name" value="PaaX_M"/>
    <property type="match status" value="1"/>
</dbReference>